<evidence type="ECO:0000256" key="3">
    <source>
        <dbReference type="ARBA" id="ARBA00023136"/>
    </source>
</evidence>
<dbReference type="InterPro" id="IPR036259">
    <property type="entry name" value="MFS_trans_sf"/>
</dbReference>
<feature type="transmembrane region" description="Helical" evidence="4">
    <location>
        <begin position="256"/>
        <end position="274"/>
    </location>
</feature>
<feature type="transmembrane region" description="Helical" evidence="4">
    <location>
        <begin position="173"/>
        <end position="198"/>
    </location>
</feature>
<feature type="domain" description="Major facilitator superfamily (MFS) profile" evidence="5">
    <location>
        <begin position="15"/>
        <end position="402"/>
    </location>
</feature>
<dbReference type="InterPro" id="IPR020846">
    <property type="entry name" value="MFS_dom"/>
</dbReference>
<keyword evidence="7" id="KW-1185">Reference proteome</keyword>
<feature type="transmembrane region" description="Helical" evidence="4">
    <location>
        <begin position="314"/>
        <end position="335"/>
    </location>
</feature>
<evidence type="ECO:0000313" key="6">
    <source>
        <dbReference type="EMBL" id="MBB4003862.1"/>
    </source>
</evidence>
<dbReference type="PANTHER" id="PTHR11360:SF284">
    <property type="entry name" value="EG:103B4.3 PROTEIN-RELATED"/>
    <property type="match status" value="1"/>
</dbReference>
<keyword evidence="1 4" id="KW-0812">Transmembrane</keyword>
<feature type="transmembrane region" description="Helical" evidence="4">
    <location>
        <begin position="21"/>
        <end position="42"/>
    </location>
</feature>
<evidence type="ECO:0000256" key="2">
    <source>
        <dbReference type="ARBA" id="ARBA00022989"/>
    </source>
</evidence>
<proteinExistence type="predicted"/>
<feature type="transmembrane region" description="Helical" evidence="4">
    <location>
        <begin position="286"/>
        <end position="308"/>
    </location>
</feature>
<dbReference type="EMBL" id="JACIEM010000004">
    <property type="protein sequence ID" value="MBB4003862.1"/>
    <property type="molecule type" value="Genomic_DNA"/>
</dbReference>
<evidence type="ECO:0000256" key="4">
    <source>
        <dbReference type="SAM" id="Phobius"/>
    </source>
</evidence>
<comment type="caution">
    <text evidence="6">The sequence shown here is derived from an EMBL/GenBank/DDBJ whole genome shotgun (WGS) entry which is preliminary data.</text>
</comment>
<keyword evidence="3 4" id="KW-0472">Membrane</keyword>
<dbReference type="Pfam" id="PF07690">
    <property type="entry name" value="MFS_1"/>
    <property type="match status" value="1"/>
</dbReference>
<reference evidence="6 7" key="1">
    <citation type="submission" date="2020-08" db="EMBL/GenBank/DDBJ databases">
        <title>Genomic Encyclopedia of Type Strains, Phase IV (KMG-IV): sequencing the most valuable type-strain genomes for metagenomic binning, comparative biology and taxonomic classification.</title>
        <authorList>
            <person name="Goeker M."/>
        </authorList>
    </citation>
    <scope>NUCLEOTIDE SEQUENCE [LARGE SCALE GENOMIC DNA]</scope>
    <source>
        <strain evidence="6 7">DSM 103570</strain>
    </source>
</reference>
<evidence type="ECO:0000256" key="1">
    <source>
        <dbReference type="ARBA" id="ARBA00022692"/>
    </source>
</evidence>
<dbReference type="Proteomes" id="UP000588647">
    <property type="component" value="Unassembled WGS sequence"/>
</dbReference>
<sequence length="414" mass="43064">MDTRGARRRRIRRAVRIQIGAGFVLMGVSGLIWGSFGLFLVALQREFGWSRGEISGVFATFALANALSAPAIAAAMARTNSRHLLALLAILLGGALVLTAAWVGGLAAYWLIFGLAGGIGAQCVSSFVVFALLARRVRHRLATAMSIADAGSGLATLLGLPLLQFIIDVQGWRAAYALLAVLTLVVVVALHLVIFDAIRRSPRPLPAMERGTDFGTPSRAILWMCASYFCGSAAYHGLLTQQVALFDSQGIEPARAVWIVALSGGAVFAWRLISGWLCDVIGVSRVLAVAAAAVLVTFIGLSLLLSGWSVTGTALYPAGLAIGFGGQQVLLAVALRQFAAPARFAKNLAYGRLASGLGMAAGPVAGGIIYDVTASSPAVAFVLGGLGLGYVAGFTLATAEGKRENSLRSEEPAP</sequence>
<protein>
    <submittedName>
        <fullName evidence="6">Putative MFS family arabinose efflux permease</fullName>
    </submittedName>
</protein>
<dbReference type="InterPro" id="IPR050327">
    <property type="entry name" value="Proton-linked_MCT"/>
</dbReference>
<evidence type="ECO:0000313" key="7">
    <source>
        <dbReference type="Proteomes" id="UP000588647"/>
    </source>
</evidence>
<dbReference type="PROSITE" id="PS50850">
    <property type="entry name" value="MFS"/>
    <property type="match status" value="1"/>
</dbReference>
<dbReference type="GO" id="GO:0022857">
    <property type="term" value="F:transmembrane transporter activity"/>
    <property type="evidence" value="ECO:0007669"/>
    <property type="project" value="InterPro"/>
</dbReference>
<feature type="transmembrane region" description="Helical" evidence="4">
    <location>
        <begin position="219"/>
        <end position="236"/>
    </location>
</feature>
<accession>A0A7W6HEZ5</accession>
<feature type="transmembrane region" description="Helical" evidence="4">
    <location>
        <begin position="146"/>
        <end position="167"/>
    </location>
</feature>
<dbReference type="AlphaFoldDB" id="A0A7W6HEZ5"/>
<feature type="transmembrane region" description="Helical" evidence="4">
    <location>
        <begin position="54"/>
        <end position="77"/>
    </location>
</feature>
<organism evidence="6 7">
    <name type="scientific">Aurantimonas endophytica</name>
    <dbReference type="NCBI Taxonomy" id="1522175"/>
    <lineage>
        <taxon>Bacteria</taxon>
        <taxon>Pseudomonadati</taxon>
        <taxon>Pseudomonadota</taxon>
        <taxon>Alphaproteobacteria</taxon>
        <taxon>Hyphomicrobiales</taxon>
        <taxon>Aurantimonadaceae</taxon>
        <taxon>Aurantimonas</taxon>
    </lineage>
</organism>
<feature type="transmembrane region" description="Helical" evidence="4">
    <location>
        <begin position="376"/>
        <end position="399"/>
    </location>
</feature>
<feature type="transmembrane region" description="Helical" evidence="4">
    <location>
        <begin position="84"/>
        <end position="103"/>
    </location>
</feature>
<name>A0A7W6HEZ5_9HYPH</name>
<dbReference type="Gene3D" id="1.20.1250.20">
    <property type="entry name" value="MFS general substrate transporter like domains"/>
    <property type="match status" value="2"/>
</dbReference>
<dbReference type="SUPFAM" id="SSF103473">
    <property type="entry name" value="MFS general substrate transporter"/>
    <property type="match status" value="1"/>
</dbReference>
<dbReference type="PANTHER" id="PTHR11360">
    <property type="entry name" value="MONOCARBOXYLATE TRANSPORTER"/>
    <property type="match status" value="1"/>
</dbReference>
<keyword evidence="2 4" id="KW-1133">Transmembrane helix</keyword>
<gene>
    <name evidence="6" type="ORF">GGR03_002950</name>
</gene>
<dbReference type="InterPro" id="IPR011701">
    <property type="entry name" value="MFS"/>
</dbReference>
<evidence type="ECO:0000259" key="5">
    <source>
        <dbReference type="PROSITE" id="PS50850"/>
    </source>
</evidence>
<feature type="transmembrane region" description="Helical" evidence="4">
    <location>
        <begin position="347"/>
        <end position="370"/>
    </location>
</feature>
<feature type="transmembrane region" description="Helical" evidence="4">
    <location>
        <begin position="109"/>
        <end position="134"/>
    </location>
</feature>